<evidence type="ECO:0000256" key="11">
    <source>
        <dbReference type="ARBA" id="ARBA00023136"/>
    </source>
</evidence>
<dbReference type="OrthoDB" id="1483400at2759"/>
<evidence type="ECO:0000313" key="18">
    <source>
        <dbReference type="Proteomes" id="UP000245884"/>
    </source>
</evidence>
<evidence type="ECO:0000256" key="12">
    <source>
        <dbReference type="ARBA" id="ARBA00031017"/>
    </source>
</evidence>
<comment type="pathway">
    <text evidence="2">Lipid metabolism; sphingolipid metabolism.</text>
</comment>
<dbReference type="GeneID" id="37027908"/>
<keyword evidence="9 16" id="KW-0812">Transmembrane</keyword>
<evidence type="ECO:0000256" key="5">
    <source>
        <dbReference type="ARBA" id="ARBA00012699"/>
    </source>
</evidence>
<evidence type="ECO:0000256" key="16">
    <source>
        <dbReference type="SAM" id="Phobius"/>
    </source>
</evidence>
<keyword evidence="18" id="KW-1185">Reference proteome</keyword>
<keyword evidence="7" id="KW-0328">Glycosyltransferase</keyword>
<dbReference type="EMBL" id="KZ819666">
    <property type="protein sequence ID" value="PWN28236.1"/>
    <property type="molecule type" value="Genomic_DNA"/>
</dbReference>
<organism evidence="17 18">
    <name type="scientific">Jaminaea rosea</name>
    <dbReference type="NCBI Taxonomy" id="1569628"/>
    <lineage>
        <taxon>Eukaryota</taxon>
        <taxon>Fungi</taxon>
        <taxon>Dikarya</taxon>
        <taxon>Basidiomycota</taxon>
        <taxon>Ustilaginomycotina</taxon>
        <taxon>Exobasidiomycetes</taxon>
        <taxon>Microstromatales</taxon>
        <taxon>Microstromatales incertae sedis</taxon>
        <taxon>Jaminaea</taxon>
    </lineage>
</organism>
<feature type="region of interest" description="Disordered" evidence="15">
    <location>
        <begin position="490"/>
        <end position="519"/>
    </location>
</feature>
<comment type="similarity">
    <text evidence="4">Belongs to the glycosyltransferase 2 family.</text>
</comment>
<evidence type="ECO:0000256" key="15">
    <source>
        <dbReference type="SAM" id="MobiDB-lite"/>
    </source>
</evidence>
<proteinExistence type="inferred from homology"/>
<feature type="transmembrane region" description="Helical" evidence="16">
    <location>
        <begin position="6"/>
        <end position="31"/>
    </location>
</feature>
<feature type="compositionally biased region" description="Acidic residues" evidence="15">
    <location>
        <begin position="54"/>
        <end position="67"/>
    </location>
</feature>
<accession>A0A316USG2</accession>
<evidence type="ECO:0000256" key="10">
    <source>
        <dbReference type="ARBA" id="ARBA00022989"/>
    </source>
</evidence>
<name>A0A316USG2_9BASI</name>
<evidence type="ECO:0000256" key="8">
    <source>
        <dbReference type="ARBA" id="ARBA00022679"/>
    </source>
</evidence>
<evidence type="ECO:0000256" key="3">
    <source>
        <dbReference type="ARBA" id="ARBA00004991"/>
    </source>
</evidence>
<dbReference type="GO" id="GO:0016020">
    <property type="term" value="C:membrane"/>
    <property type="evidence" value="ECO:0007669"/>
    <property type="project" value="UniProtKB-SubCell"/>
</dbReference>
<feature type="compositionally biased region" description="Acidic residues" evidence="15">
    <location>
        <begin position="320"/>
        <end position="335"/>
    </location>
</feature>
<evidence type="ECO:0000256" key="6">
    <source>
        <dbReference type="ARBA" id="ARBA00019988"/>
    </source>
</evidence>
<dbReference type="GO" id="GO:0008120">
    <property type="term" value="F:ceramide glucosyltransferase activity"/>
    <property type="evidence" value="ECO:0007669"/>
    <property type="project" value="UniProtKB-EC"/>
</dbReference>
<dbReference type="SUPFAM" id="SSF53448">
    <property type="entry name" value="Nucleotide-diphospho-sugar transferases"/>
    <property type="match status" value="1"/>
</dbReference>
<dbReference type="PANTHER" id="PTHR12726">
    <property type="entry name" value="CERAMIDE GLUCOSYLTRANSFERASE"/>
    <property type="match status" value="1"/>
</dbReference>
<evidence type="ECO:0000256" key="2">
    <source>
        <dbReference type="ARBA" id="ARBA00004760"/>
    </source>
</evidence>
<evidence type="ECO:0000256" key="4">
    <source>
        <dbReference type="ARBA" id="ARBA00006739"/>
    </source>
</evidence>
<dbReference type="UniPathway" id="UPA00222"/>
<feature type="region of interest" description="Disordered" evidence="15">
    <location>
        <begin position="48"/>
        <end position="67"/>
    </location>
</feature>
<evidence type="ECO:0000256" key="9">
    <source>
        <dbReference type="ARBA" id="ARBA00022692"/>
    </source>
</evidence>
<protein>
    <recommendedName>
        <fullName evidence="6">Ceramide glucosyltransferase</fullName>
        <ecNumber evidence="5">2.4.1.80</ecNumber>
    </recommendedName>
    <alternativeName>
        <fullName evidence="13">Glucosylceramide synthase</fullName>
    </alternativeName>
    <alternativeName>
        <fullName evidence="14">UDP-glucose ceramide glucosyltransferase</fullName>
    </alternativeName>
    <alternativeName>
        <fullName evidence="12">UDP-glucose:N-acylsphingosine D-glucosyltransferase</fullName>
    </alternativeName>
</protein>
<reference evidence="17 18" key="1">
    <citation type="journal article" date="2018" name="Mol. Biol. Evol.">
        <title>Broad Genomic Sampling Reveals a Smut Pathogenic Ancestry of the Fungal Clade Ustilaginomycotina.</title>
        <authorList>
            <person name="Kijpornyongpan T."/>
            <person name="Mondo S.J."/>
            <person name="Barry K."/>
            <person name="Sandor L."/>
            <person name="Lee J."/>
            <person name="Lipzen A."/>
            <person name="Pangilinan J."/>
            <person name="LaButti K."/>
            <person name="Hainaut M."/>
            <person name="Henrissat B."/>
            <person name="Grigoriev I.V."/>
            <person name="Spatafora J.W."/>
            <person name="Aime M.C."/>
        </authorList>
    </citation>
    <scope>NUCLEOTIDE SEQUENCE [LARGE SCALE GENOMIC DNA]</scope>
    <source>
        <strain evidence="17 18">MCA 5214</strain>
    </source>
</reference>
<dbReference type="GO" id="GO:0006679">
    <property type="term" value="P:glucosylceramide biosynthetic process"/>
    <property type="evidence" value="ECO:0007669"/>
    <property type="project" value="TreeGrafter"/>
</dbReference>
<evidence type="ECO:0000256" key="13">
    <source>
        <dbReference type="ARBA" id="ARBA00031543"/>
    </source>
</evidence>
<feature type="compositionally biased region" description="Basic residues" evidence="15">
    <location>
        <begin position="510"/>
        <end position="519"/>
    </location>
</feature>
<dbReference type="RefSeq" id="XP_025362848.1">
    <property type="nucleotide sequence ID" value="XM_025506085.1"/>
</dbReference>
<comment type="subcellular location">
    <subcellularLocation>
        <location evidence="1">Membrane</location>
        <topology evidence="1">Multi-pass membrane protein</topology>
    </subcellularLocation>
</comment>
<gene>
    <name evidence="17" type="ORF">BDZ90DRAFT_231987</name>
</gene>
<dbReference type="EC" id="2.4.1.80" evidence="5"/>
<evidence type="ECO:0000313" key="17">
    <source>
        <dbReference type="EMBL" id="PWN28236.1"/>
    </source>
</evidence>
<comment type="pathway">
    <text evidence="3">Sphingolipid metabolism.</text>
</comment>
<dbReference type="PANTHER" id="PTHR12726:SF0">
    <property type="entry name" value="CERAMIDE GLUCOSYLTRANSFERASE"/>
    <property type="match status" value="1"/>
</dbReference>
<evidence type="ECO:0000256" key="1">
    <source>
        <dbReference type="ARBA" id="ARBA00004141"/>
    </source>
</evidence>
<sequence length="585" mass="64166">MGLLALLGNVLSLLALGWYVVIWSICLFGLARARAMFLVRSSSSDAEANSKLEVDDEEDRMDEDDDDAASLPCVSILRPLSGIDCGSLSLNLASTFHLDYPAEKYEVILSVANPDDAALPLAREVVHRYASSSGSRGGSEPRARIVVGDISAGVNPKVNNLLRSYVEAKHDLLWVLDSQVCLHPQALRRSVKYLHDEPAPAPRPSPRWMNRKPHGPRVGLVHHVPLGVIPPHSRAPAGWGSLVERAFLGTTHAKMYIAINSLSIESCVMGKSNLWRRSDLERVSDTFFSVGGDGRREGDGEGALGSEAFRLAHGRRGDARDEEDSEEQDGDEEEKTELPPLTSQTAKSRILRLSRPLARFSIYLAEDNMLALSLFSPPLSLAHHLSPSPACVARTDVSDVRTLRDYVGRRMRWIRVRRYMVPAATWIEPFTESGVAGLLALVAARWRGWGIVQGGGWGRALGVLLVHFALWLLVDLGVLHALESGGGDAQLGAATGEDEDDEAHYESASSHRRPISPSRSRRLFPTTSSLLSFLLAWVLRELLALPIWACAIWGGNEVTWRGTPYRILSDSRAAQLSRGSRGRRG</sequence>
<keyword evidence="8" id="KW-0808">Transferase</keyword>
<keyword evidence="10 16" id="KW-1133">Transmembrane helix</keyword>
<evidence type="ECO:0000256" key="14">
    <source>
        <dbReference type="ARBA" id="ARBA00032575"/>
    </source>
</evidence>
<dbReference type="Pfam" id="PF13506">
    <property type="entry name" value="Glyco_transf_21"/>
    <property type="match status" value="2"/>
</dbReference>
<feature type="region of interest" description="Disordered" evidence="15">
    <location>
        <begin position="287"/>
        <end position="343"/>
    </location>
</feature>
<dbReference type="Proteomes" id="UP000245884">
    <property type="component" value="Unassembled WGS sequence"/>
</dbReference>
<dbReference type="AlphaFoldDB" id="A0A316USG2"/>
<dbReference type="InterPro" id="IPR025993">
    <property type="entry name" value="Ceramide_glucosylTrfase"/>
</dbReference>
<dbReference type="STRING" id="1569628.A0A316USG2"/>
<evidence type="ECO:0000256" key="7">
    <source>
        <dbReference type="ARBA" id="ARBA00022676"/>
    </source>
</evidence>
<dbReference type="InterPro" id="IPR029044">
    <property type="entry name" value="Nucleotide-diphossugar_trans"/>
</dbReference>
<keyword evidence="11 16" id="KW-0472">Membrane</keyword>